<feature type="domain" description="DUF4218" evidence="2">
    <location>
        <begin position="1"/>
        <end position="28"/>
    </location>
</feature>
<comment type="caution">
    <text evidence="3">The sequence shown here is derived from an EMBL/GenBank/DDBJ whole genome shotgun (WGS) entry which is preliminary data.</text>
</comment>
<feature type="region of interest" description="Disordered" evidence="1">
    <location>
        <begin position="121"/>
        <end position="162"/>
    </location>
</feature>
<gene>
    <name evidence="3" type="ORF">CMV_016415</name>
</gene>
<dbReference type="EMBL" id="JRKL02002496">
    <property type="protein sequence ID" value="KAF3958700.1"/>
    <property type="molecule type" value="Genomic_DNA"/>
</dbReference>
<dbReference type="PANTHER" id="PTHR48451">
    <property type="entry name" value="DUF4218 DOMAIN-CONTAINING PROTEIN"/>
    <property type="match status" value="1"/>
</dbReference>
<protein>
    <recommendedName>
        <fullName evidence="2">DUF4218 domain-containing protein</fullName>
    </recommendedName>
</protein>
<organism evidence="3 4">
    <name type="scientific">Castanea mollissima</name>
    <name type="common">Chinese chestnut</name>
    <dbReference type="NCBI Taxonomy" id="60419"/>
    <lineage>
        <taxon>Eukaryota</taxon>
        <taxon>Viridiplantae</taxon>
        <taxon>Streptophyta</taxon>
        <taxon>Embryophyta</taxon>
        <taxon>Tracheophyta</taxon>
        <taxon>Spermatophyta</taxon>
        <taxon>Magnoliopsida</taxon>
        <taxon>eudicotyledons</taxon>
        <taxon>Gunneridae</taxon>
        <taxon>Pentapetalae</taxon>
        <taxon>rosids</taxon>
        <taxon>fabids</taxon>
        <taxon>Fagales</taxon>
        <taxon>Fagaceae</taxon>
        <taxon>Castanea</taxon>
    </lineage>
</organism>
<dbReference type="AlphaFoldDB" id="A0A8J4QZQ4"/>
<dbReference type="OrthoDB" id="1886754at2759"/>
<evidence type="ECO:0000313" key="4">
    <source>
        <dbReference type="Proteomes" id="UP000737018"/>
    </source>
</evidence>
<keyword evidence="4" id="KW-1185">Reference proteome</keyword>
<dbReference type="Proteomes" id="UP000737018">
    <property type="component" value="Unassembled WGS sequence"/>
</dbReference>
<evidence type="ECO:0000259" key="2">
    <source>
        <dbReference type="Pfam" id="PF13960"/>
    </source>
</evidence>
<name>A0A8J4QZQ4_9ROSI</name>
<proteinExistence type="predicted"/>
<dbReference type="PANTHER" id="PTHR48451:SF1">
    <property type="entry name" value="DUF4218 DOMAIN-CONTAINING PROTEIN"/>
    <property type="match status" value="1"/>
</dbReference>
<dbReference type="Pfam" id="PF13960">
    <property type="entry name" value="DUF4218"/>
    <property type="match status" value="1"/>
</dbReference>
<dbReference type="InterPro" id="IPR025452">
    <property type="entry name" value="DUF4218"/>
</dbReference>
<evidence type="ECO:0000313" key="3">
    <source>
        <dbReference type="EMBL" id="KAF3958700.1"/>
    </source>
</evidence>
<evidence type="ECO:0000256" key="1">
    <source>
        <dbReference type="SAM" id="MobiDB-lite"/>
    </source>
</evidence>
<reference evidence="3" key="1">
    <citation type="submission" date="2020-03" db="EMBL/GenBank/DDBJ databases">
        <title>Castanea mollissima Vanexum genome sequencing.</title>
        <authorList>
            <person name="Staton M."/>
        </authorList>
    </citation>
    <scope>NUCLEOTIDE SEQUENCE</scope>
    <source>
        <tissue evidence="3">Leaf</tissue>
    </source>
</reference>
<accession>A0A8J4QZQ4</accession>
<sequence>MYPVERYLSRLKSYVRNKACPEGCIAEGCDEITPFRTVHRNHLKELHPNVANDVIEKQHMERFCHWFKYHVLSMDVDERKKLPEKVIWLARYPDNEVKRDVEGTIYETPLFVERELVEDDNIDDEEFIDDVYESNDESTDDENEDGEDLNDGSNDELTDDES</sequence>